<dbReference type="InterPro" id="IPR036873">
    <property type="entry name" value="Rhodanese-like_dom_sf"/>
</dbReference>
<dbReference type="Pfam" id="PF03959">
    <property type="entry name" value="FSH1"/>
    <property type="match status" value="1"/>
</dbReference>
<dbReference type="Gene3D" id="3.40.50.1820">
    <property type="entry name" value="alpha/beta hydrolase"/>
    <property type="match status" value="1"/>
</dbReference>
<dbReference type="FunFam" id="3.40.50.1820:FF:000073">
    <property type="entry name" value="esterase OVCA2 isoform X6"/>
    <property type="match status" value="1"/>
</dbReference>
<accession>A0A7J7MP31</accession>
<name>A0A7J7MP31_9MAGN</name>
<dbReference type="PANTHER" id="PTHR43268">
    <property type="entry name" value="THIOSULFATE SULFURTRANSFERASE/RHODANESE-LIKE DOMAIN-CONTAINING PROTEIN 2"/>
    <property type="match status" value="1"/>
</dbReference>
<proteinExistence type="predicted"/>
<dbReference type="AlphaFoldDB" id="A0A7J7MP31"/>
<dbReference type="InterPro" id="IPR020936">
    <property type="entry name" value="TrhO"/>
</dbReference>
<gene>
    <name evidence="2" type="ORF">GIB67_014573</name>
</gene>
<dbReference type="OrthoDB" id="25002at2759"/>
<dbReference type="InterPro" id="IPR029058">
    <property type="entry name" value="AB_hydrolase_fold"/>
</dbReference>
<keyword evidence="3" id="KW-1185">Reference proteome</keyword>
<feature type="domain" description="Serine hydrolase" evidence="1">
    <location>
        <begin position="100"/>
        <end position="331"/>
    </location>
</feature>
<dbReference type="PANTHER" id="PTHR43268:SF6">
    <property type="entry name" value="THIOSULFATE SULFURTRANSFERASE_RHODANESE-LIKE DOMAIN-CONTAINING PROTEIN 2"/>
    <property type="match status" value="1"/>
</dbReference>
<organism evidence="2 3">
    <name type="scientific">Kingdonia uniflora</name>
    <dbReference type="NCBI Taxonomy" id="39325"/>
    <lineage>
        <taxon>Eukaryota</taxon>
        <taxon>Viridiplantae</taxon>
        <taxon>Streptophyta</taxon>
        <taxon>Embryophyta</taxon>
        <taxon>Tracheophyta</taxon>
        <taxon>Spermatophyta</taxon>
        <taxon>Magnoliopsida</taxon>
        <taxon>Ranunculales</taxon>
        <taxon>Circaeasteraceae</taxon>
        <taxon>Kingdonia</taxon>
    </lineage>
</organism>
<comment type="caution">
    <text evidence="2">The sequence shown here is derived from an EMBL/GenBank/DDBJ whole genome shotgun (WGS) entry which is preliminary data.</text>
</comment>
<evidence type="ECO:0000313" key="3">
    <source>
        <dbReference type="Proteomes" id="UP000541444"/>
    </source>
</evidence>
<sequence>MPILQLYGGIQRYLEQFPDGGFFKGKNFVFDHRMLVLVCNQCQDMDGATYICELCQKHMKECEPTPLAESNKNQAEAHGAPRAVELESNLDSYGTKPPGKLRILCLHGFRQNASSFKGRTSSLAKKLKTIAELVFIDAPHELPFIYHPRVTEASHSSEEPQLHQKLPALENCKKKFAWLVSEKLHDTKKTDWEMTDKPFDHLQYRQQKKGYDVSLTYLTNVFSQAGPFDGVLGFSQGAAMTASLCAEIGRSDGKINFKFAILCSGFSSDSVELEPAVINCPSLHIFGNGEEKDRQISCKASMELASLFDPSSVVIIEHPYGHIIPTQPPYIDCIKAFLLDFL</sequence>
<dbReference type="EMBL" id="JACGCM010001313">
    <property type="protein sequence ID" value="KAF6156594.1"/>
    <property type="molecule type" value="Genomic_DNA"/>
</dbReference>
<evidence type="ECO:0000259" key="1">
    <source>
        <dbReference type="Pfam" id="PF03959"/>
    </source>
</evidence>
<dbReference type="SUPFAM" id="SSF53474">
    <property type="entry name" value="alpha/beta-Hydrolases"/>
    <property type="match status" value="1"/>
</dbReference>
<reference evidence="2 3" key="1">
    <citation type="journal article" date="2020" name="IScience">
        <title>Genome Sequencing of the Endangered Kingdonia uniflora (Circaeasteraceae, Ranunculales) Reveals Potential Mechanisms of Evolutionary Specialization.</title>
        <authorList>
            <person name="Sun Y."/>
            <person name="Deng T."/>
            <person name="Zhang A."/>
            <person name="Moore M.J."/>
            <person name="Landis J.B."/>
            <person name="Lin N."/>
            <person name="Zhang H."/>
            <person name="Zhang X."/>
            <person name="Huang J."/>
            <person name="Zhang X."/>
            <person name="Sun H."/>
            <person name="Wang H."/>
        </authorList>
    </citation>
    <scope>NUCLEOTIDE SEQUENCE [LARGE SCALE GENOMIC DNA]</scope>
    <source>
        <strain evidence="2">TB1705</strain>
        <tissue evidence="2">Leaf</tissue>
    </source>
</reference>
<dbReference type="Proteomes" id="UP000541444">
    <property type="component" value="Unassembled WGS sequence"/>
</dbReference>
<dbReference type="InterPro" id="IPR005645">
    <property type="entry name" value="FSH-like_dom"/>
</dbReference>
<protein>
    <recommendedName>
        <fullName evidence="1">Serine hydrolase domain-containing protein</fullName>
    </recommendedName>
</protein>
<evidence type="ECO:0000313" key="2">
    <source>
        <dbReference type="EMBL" id="KAF6156594.1"/>
    </source>
</evidence>
<dbReference type="Gene3D" id="3.40.250.10">
    <property type="entry name" value="Rhodanese-like domain"/>
    <property type="match status" value="1"/>
</dbReference>